<comment type="caution">
    <text evidence="2">The sequence shown here is derived from an EMBL/GenBank/DDBJ whole genome shotgun (WGS) entry which is preliminary data.</text>
</comment>
<organism evidence="2 3">
    <name type="scientific">Halodesulfovibrio aestuarii</name>
    <dbReference type="NCBI Taxonomy" id="126333"/>
    <lineage>
        <taxon>Bacteria</taxon>
        <taxon>Pseudomonadati</taxon>
        <taxon>Thermodesulfobacteriota</taxon>
        <taxon>Desulfovibrionia</taxon>
        <taxon>Desulfovibrionales</taxon>
        <taxon>Desulfovibrionaceae</taxon>
        <taxon>Halodesulfovibrio</taxon>
    </lineage>
</organism>
<dbReference type="RefSeq" id="WP_073020948.1">
    <property type="nucleotide sequence ID" value="NZ_CP192219.1"/>
</dbReference>
<feature type="compositionally biased region" description="Polar residues" evidence="1">
    <location>
        <begin position="34"/>
        <end position="48"/>
    </location>
</feature>
<dbReference type="Proteomes" id="UP000184001">
    <property type="component" value="Unassembled WGS sequence"/>
</dbReference>
<feature type="region of interest" description="Disordered" evidence="1">
    <location>
        <begin position="1"/>
        <end position="49"/>
    </location>
</feature>
<accession>A0A8G2FAD8</accession>
<proteinExistence type="predicted"/>
<evidence type="ECO:0000313" key="3">
    <source>
        <dbReference type="Proteomes" id="UP000184001"/>
    </source>
</evidence>
<name>A0A8G2FAD8_9BACT</name>
<sequence length="162" mass="17399">MPSEHDNTPPSVDTGTDGYSAEGGVDTGPLVTPDNGSSSPIVHTTPDQSGEIDVWEPLLSSDGRVRVRHAQTGKKITLRPEVTTSNVSTAKVGEVLPVPTLEREVFVKIGNNYVFNGYIYQKSTTTHTDKVGEWKVGMKKGVAPSKTHKITLGHDGKVITHP</sequence>
<reference evidence="2 3" key="1">
    <citation type="submission" date="2016-11" db="EMBL/GenBank/DDBJ databases">
        <authorList>
            <person name="Varghese N."/>
            <person name="Submissions S."/>
        </authorList>
    </citation>
    <scope>NUCLEOTIDE SEQUENCE [LARGE SCALE GENOMIC DNA]</scope>
    <source>
        <strain evidence="2 3">DSM 17919</strain>
    </source>
</reference>
<gene>
    <name evidence="2" type="ORF">SAMN05660830_01163</name>
</gene>
<dbReference type="AlphaFoldDB" id="A0A8G2FAD8"/>
<protein>
    <submittedName>
        <fullName evidence="2">Uncharacterized protein</fullName>
    </submittedName>
</protein>
<evidence type="ECO:0000313" key="2">
    <source>
        <dbReference type="EMBL" id="SHI84170.1"/>
    </source>
</evidence>
<evidence type="ECO:0000256" key="1">
    <source>
        <dbReference type="SAM" id="MobiDB-lite"/>
    </source>
</evidence>
<dbReference type="EMBL" id="FQZR01000002">
    <property type="protein sequence ID" value="SHI84170.1"/>
    <property type="molecule type" value="Genomic_DNA"/>
</dbReference>